<name>A0A2H1WX60_SPOFR</name>
<dbReference type="AlphaFoldDB" id="A0A2H1WX60"/>
<sequence length="159" mass="18255">MIGGSQSHPKQHSIEHLWRKRIPCNRWHISRLRATTEKFSKNRKKHNNTSPDPGIEPETPCPAVALATTRPPRQSVCLILDLDYSLSCKVTKVHHQIISIKVQNHSESEANEHSGHLMVGDQRHPWTPVTPEETQVRCRSFKKEYALFLMIQKKVAKNA</sequence>
<evidence type="ECO:0000256" key="1">
    <source>
        <dbReference type="SAM" id="MobiDB-lite"/>
    </source>
</evidence>
<accession>A0A2H1WX60</accession>
<organism evidence="2">
    <name type="scientific">Spodoptera frugiperda</name>
    <name type="common">Fall armyworm</name>
    <dbReference type="NCBI Taxonomy" id="7108"/>
    <lineage>
        <taxon>Eukaryota</taxon>
        <taxon>Metazoa</taxon>
        <taxon>Ecdysozoa</taxon>
        <taxon>Arthropoda</taxon>
        <taxon>Hexapoda</taxon>
        <taxon>Insecta</taxon>
        <taxon>Pterygota</taxon>
        <taxon>Neoptera</taxon>
        <taxon>Endopterygota</taxon>
        <taxon>Lepidoptera</taxon>
        <taxon>Glossata</taxon>
        <taxon>Ditrysia</taxon>
        <taxon>Noctuoidea</taxon>
        <taxon>Noctuidae</taxon>
        <taxon>Amphipyrinae</taxon>
        <taxon>Spodoptera</taxon>
    </lineage>
</organism>
<protein>
    <submittedName>
        <fullName evidence="2">SFRICE_034919</fullName>
    </submittedName>
</protein>
<reference evidence="2" key="1">
    <citation type="submission" date="2016-07" db="EMBL/GenBank/DDBJ databases">
        <authorList>
            <person name="Bretaudeau A."/>
        </authorList>
    </citation>
    <scope>NUCLEOTIDE SEQUENCE</scope>
    <source>
        <strain evidence="2">Rice</strain>
        <tissue evidence="2">Whole body</tissue>
    </source>
</reference>
<dbReference type="EMBL" id="ODYU01011679">
    <property type="protein sequence ID" value="SOQ57577.1"/>
    <property type="molecule type" value="Genomic_DNA"/>
</dbReference>
<feature type="region of interest" description="Disordered" evidence="1">
    <location>
        <begin position="35"/>
        <end position="62"/>
    </location>
</feature>
<proteinExistence type="predicted"/>
<evidence type="ECO:0000313" key="2">
    <source>
        <dbReference type="EMBL" id="SOQ57577.1"/>
    </source>
</evidence>
<gene>
    <name evidence="2" type="ORF">SFRICE_034919</name>
</gene>